<dbReference type="Pfam" id="PF09250">
    <property type="entry name" value="Prim-Pol"/>
    <property type="match status" value="1"/>
</dbReference>
<dbReference type="SMART" id="SM00943">
    <property type="entry name" value="Prim-Pol"/>
    <property type="match status" value="1"/>
</dbReference>
<dbReference type="Proteomes" id="UP001156691">
    <property type="component" value="Unassembled WGS sequence"/>
</dbReference>
<evidence type="ECO:0000259" key="1">
    <source>
        <dbReference type="SMART" id="SM00943"/>
    </source>
</evidence>
<keyword evidence="3" id="KW-1185">Reference proteome</keyword>
<accession>A0ABQ5W1Q0</accession>
<comment type="caution">
    <text evidence="2">The sequence shown here is derived from an EMBL/GenBank/DDBJ whole genome shotgun (WGS) entry which is preliminary data.</text>
</comment>
<feature type="domain" description="DNA primase/polymerase bifunctional N-terminal" evidence="1">
    <location>
        <begin position="44"/>
        <end position="221"/>
    </location>
</feature>
<gene>
    <name evidence="2" type="ORF">GCM10010862_08490</name>
</gene>
<protein>
    <recommendedName>
        <fullName evidence="1">DNA primase/polymerase bifunctional N-terminal domain-containing protein</fullName>
    </recommendedName>
</protein>
<dbReference type="EMBL" id="BSNS01000004">
    <property type="protein sequence ID" value="GLQ53590.1"/>
    <property type="molecule type" value="Genomic_DNA"/>
</dbReference>
<organism evidence="2 3">
    <name type="scientific">Devosia nitrariae</name>
    <dbReference type="NCBI Taxonomy" id="2071872"/>
    <lineage>
        <taxon>Bacteria</taxon>
        <taxon>Pseudomonadati</taxon>
        <taxon>Pseudomonadota</taxon>
        <taxon>Alphaproteobacteria</taxon>
        <taxon>Hyphomicrobiales</taxon>
        <taxon>Devosiaceae</taxon>
        <taxon>Devosia</taxon>
    </lineage>
</organism>
<dbReference type="RefSeq" id="WP_284339036.1">
    <property type="nucleotide sequence ID" value="NZ_BSNS01000004.1"/>
</dbReference>
<evidence type="ECO:0000313" key="2">
    <source>
        <dbReference type="EMBL" id="GLQ53590.1"/>
    </source>
</evidence>
<evidence type="ECO:0000313" key="3">
    <source>
        <dbReference type="Proteomes" id="UP001156691"/>
    </source>
</evidence>
<dbReference type="InterPro" id="IPR015330">
    <property type="entry name" value="DNA_primase/pol_bifunc_N"/>
</dbReference>
<sequence>MTLEIETGGPASAVDPSIEISAHRERSGTEWLTVPGQSYFGVTAVRMRKLGWAVLPQDRDGRRLPSIVAGQRIKWGEYKDEAPSLELTEKWAVHAPSANTAILLGPPSGNMVCLDLDITDADISLHIQEIAEEILGISPFRRVGKRPKIALFYRMPTDELPTNRSYFLTEKSGEKSEHQIEIKSRGAMMTAVGPHHESGQTFRWQDALPQHVGPAAAPLVTTDMLEAFLEAVETRARPFYRSPAAGTDVEFDYVDSDGIDVARIRRAGEFAAWTEDAEGYVGDGREKYVFALAMRTVRANPAACTDDRGVAKLKKAVFEEGSRTIRQTGRWSEGYLKSEVSEKVTRLAALVARGEISPILRECTVVPSDELSKQITSTKKPVPQFDDTFDWLGTSRAALKAGFQPGPEGAAEEWALKVDRSAIHAEVAETIREGLEGFFSDVREQLQGAGIHVIMAPTGSGKTAHALEWIIRDPDTIADDSLPIDQRRGPLLFLMPTYNNIDEVRSRAVAMGLDPDMTDAELEAAATERGLVFEGEVDKEIAGLRGMAVGGPVRTMVYRGKVAAGCRFPEQMQALMDADIGSSGMCKSTIKTSAGEREEVTCEHYATCNAILQRAEIANSHLVFLPRSFLTLTIPEELKKARGVIVDEGIWDLLAHTNTFPIAALYGERKEPTLTKSEREAGTEPAFMLVQRGHIAGAAIEALETGKDPALHIRAKFASNALELVKVAKRVCSSAIQSGQTVRPRMHPQDFLDLVSQPKSVNVKAEFRFWSLVEERLEAIVDDELAGRTPKRDMRIQCIRHDDQNPQVRLSWRTEPNWSEAPLLLLDASADKSILERCFQGRKIRTYGCTNEPNLRTIAFPDRTLAVTKLLGRSGQDELETAKGLLIIRRLLTAICAAHSNGRVAVCTTKPVRAVICTGWVPPMNADFLHDGATAGLDFAKDHVALISLGRTELPITTVDGLVAALTYDMDAPELPIDRFGTGKDSQSKPILPHRVGRKIRMRDGRYAITQHQAHRGEFARAVQKQAREEAIRQRIGRVRGVYRAAPAAVYLVGEAIPDDVVLDDIRSYSDLETGFDIFDTARRIDGILSPEMIPKIAPDQWTCEAASKEIGKLGDRMLRNYRWIRWADERGIEHDAYVPMHHDDMSDERTFVRWAKALSLRGRVTKGSEYVAAVAPSAPRPDDKVEAALGTIEERREQEESFIRRVIEHAMATGEYKPATATPIGKQRARYRIHPDTDQTAEIGELHLMRILAGMRELPEETGIDANLARAESGAIDEGYRQTG</sequence>
<reference evidence="3" key="1">
    <citation type="journal article" date="2019" name="Int. J. Syst. Evol. Microbiol.">
        <title>The Global Catalogue of Microorganisms (GCM) 10K type strain sequencing project: providing services to taxonomists for standard genome sequencing and annotation.</title>
        <authorList>
            <consortium name="The Broad Institute Genomics Platform"/>
            <consortium name="The Broad Institute Genome Sequencing Center for Infectious Disease"/>
            <person name="Wu L."/>
            <person name="Ma J."/>
        </authorList>
    </citation>
    <scope>NUCLEOTIDE SEQUENCE [LARGE SCALE GENOMIC DNA]</scope>
    <source>
        <strain evidence="3">NBRC 112416</strain>
    </source>
</reference>
<proteinExistence type="predicted"/>
<name>A0ABQ5W1Q0_9HYPH</name>